<dbReference type="EMBL" id="SSWH01000010">
    <property type="protein sequence ID" value="THJ65678.1"/>
    <property type="molecule type" value="Genomic_DNA"/>
</dbReference>
<accession>A0A4S5E2Q2</accession>
<keyword evidence="1" id="KW-0472">Membrane</keyword>
<dbReference type="Proteomes" id="UP000305233">
    <property type="component" value="Unassembled WGS sequence"/>
</dbReference>
<feature type="transmembrane region" description="Helical" evidence="1">
    <location>
        <begin position="190"/>
        <end position="212"/>
    </location>
</feature>
<feature type="transmembrane region" description="Helical" evidence="1">
    <location>
        <begin position="218"/>
        <end position="235"/>
    </location>
</feature>
<keyword evidence="1" id="KW-1133">Transmembrane helix</keyword>
<dbReference type="AlphaFoldDB" id="A0A4S5E2Q2"/>
<organism evidence="2 3">
    <name type="scientific">Arthrobacter echini</name>
    <dbReference type="NCBI Taxonomy" id="1529066"/>
    <lineage>
        <taxon>Bacteria</taxon>
        <taxon>Bacillati</taxon>
        <taxon>Actinomycetota</taxon>
        <taxon>Actinomycetes</taxon>
        <taxon>Micrococcales</taxon>
        <taxon>Micrococcaceae</taxon>
        <taxon>Arthrobacter</taxon>
    </lineage>
</organism>
<evidence type="ECO:0000256" key="1">
    <source>
        <dbReference type="SAM" id="Phobius"/>
    </source>
</evidence>
<reference evidence="2 3" key="1">
    <citation type="submission" date="2019-04" db="EMBL/GenBank/DDBJ databases">
        <authorList>
            <person name="Liu Q."/>
            <person name="Xin Y.-H."/>
        </authorList>
    </citation>
    <scope>NUCLEOTIDE SEQUENCE [LARGE SCALE GENOMIC DNA]</scope>
    <source>
        <strain evidence="2 3">AM23</strain>
    </source>
</reference>
<gene>
    <name evidence="2" type="ORF">E8P82_11910</name>
</gene>
<keyword evidence="3" id="KW-1185">Reference proteome</keyword>
<name>A0A4S5E2Q2_9MICC</name>
<proteinExistence type="predicted"/>
<evidence type="ECO:0000313" key="3">
    <source>
        <dbReference type="Proteomes" id="UP000305233"/>
    </source>
</evidence>
<sequence length="331" mass="33961">MIAHFDVSNAKEGIGRALRGASTHIVEQAGSVKQTAKDATEAAKDKVERLAAKAADPPYEEVIAEYNAAFTEMSDKGDTLLRQRERSADLVELVELLINSIANTPKSFDASLGEIHAQRAQFLDVEEFARKDLEAAKRSAVGAGAGFATGAAVVSVAPTAAIWVATTFGAASTGTAISTLSGAAASNAALAWLGGGALAAGGGGTAAGGALLALAGPVGWTVAGASLLASIALLSKKKLETREAKQEALAALKRNIASVKGGDAQIDDLLQKTTALRLELMSSYVGALACFGADFRSFSTSQQNSLAVLVNNTKSCAALLSKRVEWVVVDE</sequence>
<keyword evidence="1" id="KW-0812">Transmembrane</keyword>
<dbReference type="OrthoDB" id="4456519at2"/>
<comment type="caution">
    <text evidence="2">The sequence shown here is derived from an EMBL/GenBank/DDBJ whole genome shotgun (WGS) entry which is preliminary data.</text>
</comment>
<evidence type="ECO:0000313" key="2">
    <source>
        <dbReference type="EMBL" id="THJ65678.1"/>
    </source>
</evidence>
<protein>
    <submittedName>
        <fullName evidence="2">Uncharacterized protein</fullName>
    </submittedName>
</protein>